<keyword evidence="4 5" id="KW-0238">DNA-binding</keyword>
<dbReference type="PANTHER" id="PTHR46600:SF11">
    <property type="entry name" value="THAP DOMAIN-CONTAINING PROTEIN 10"/>
    <property type="match status" value="1"/>
</dbReference>
<dbReference type="SUPFAM" id="SSF57716">
    <property type="entry name" value="Glucocorticoid receptor-like (DNA-binding domain)"/>
    <property type="match status" value="1"/>
</dbReference>
<feature type="compositionally biased region" description="Polar residues" evidence="6">
    <location>
        <begin position="118"/>
        <end position="127"/>
    </location>
</feature>
<reference evidence="8" key="1">
    <citation type="submission" date="2022-01" db="EMBL/GenBank/DDBJ databases">
        <authorList>
            <person name="King R."/>
        </authorList>
    </citation>
    <scope>NUCLEOTIDE SEQUENCE</scope>
</reference>
<evidence type="ECO:0000259" key="7">
    <source>
        <dbReference type="PROSITE" id="PS50950"/>
    </source>
</evidence>
<organism evidence="8 9">
    <name type="scientific">Ceutorhynchus assimilis</name>
    <name type="common">cabbage seed weevil</name>
    <dbReference type="NCBI Taxonomy" id="467358"/>
    <lineage>
        <taxon>Eukaryota</taxon>
        <taxon>Metazoa</taxon>
        <taxon>Ecdysozoa</taxon>
        <taxon>Arthropoda</taxon>
        <taxon>Hexapoda</taxon>
        <taxon>Insecta</taxon>
        <taxon>Pterygota</taxon>
        <taxon>Neoptera</taxon>
        <taxon>Endopterygota</taxon>
        <taxon>Coleoptera</taxon>
        <taxon>Polyphaga</taxon>
        <taxon>Cucujiformia</taxon>
        <taxon>Curculionidae</taxon>
        <taxon>Ceutorhynchinae</taxon>
        <taxon>Ceutorhynchus</taxon>
    </lineage>
</organism>
<sequence length="179" mass="20877">MSGNMCAVYTCNNSYKNHLPGVTFHRFPKSIIMRNKWVLLCSRGDKFNSANSRICSEHFLKEDFKRDLRNELLGLPLKKELKEDVVPSRKILKMEPEKSQSAVNQEDENLLENEDVNSSQSSSLASTYEQPYKELLEKNRKLNSNLIKMQKKLENKNKKIKVLTDQKSEKKIKTQKKLK</sequence>
<dbReference type="Gene3D" id="6.20.210.20">
    <property type="entry name" value="THAP domain"/>
    <property type="match status" value="1"/>
</dbReference>
<feature type="domain" description="THAP-type" evidence="7">
    <location>
        <begin position="1"/>
        <end position="90"/>
    </location>
</feature>
<dbReference type="GO" id="GO:0008270">
    <property type="term" value="F:zinc ion binding"/>
    <property type="evidence" value="ECO:0007669"/>
    <property type="project" value="UniProtKB-KW"/>
</dbReference>
<gene>
    <name evidence="8" type="ORF">CEUTPL_LOCUS5144</name>
</gene>
<keyword evidence="1" id="KW-0479">Metal-binding</keyword>
<evidence type="ECO:0000256" key="2">
    <source>
        <dbReference type="ARBA" id="ARBA00022771"/>
    </source>
</evidence>
<keyword evidence="2 5" id="KW-0863">Zinc-finger</keyword>
<dbReference type="InterPro" id="IPR006612">
    <property type="entry name" value="THAP_Znf"/>
</dbReference>
<accession>A0A9N9MJR5</accession>
<dbReference type="InterPro" id="IPR038441">
    <property type="entry name" value="THAP_Znf_sf"/>
</dbReference>
<proteinExistence type="predicted"/>
<keyword evidence="9" id="KW-1185">Reference proteome</keyword>
<feature type="region of interest" description="Disordered" evidence="6">
    <location>
        <begin position="157"/>
        <end position="179"/>
    </location>
</feature>
<dbReference type="AlphaFoldDB" id="A0A9N9MJR5"/>
<dbReference type="SMART" id="SM00980">
    <property type="entry name" value="THAP"/>
    <property type="match status" value="1"/>
</dbReference>
<dbReference type="Proteomes" id="UP001152799">
    <property type="component" value="Chromosome 2"/>
</dbReference>
<dbReference type="SMART" id="SM00692">
    <property type="entry name" value="DM3"/>
    <property type="match status" value="1"/>
</dbReference>
<evidence type="ECO:0000256" key="5">
    <source>
        <dbReference type="PROSITE-ProRule" id="PRU00309"/>
    </source>
</evidence>
<keyword evidence="3" id="KW-0862">Zinc</keyword>
<dbReference type="OrthoDB" id="7331812at2759"/>
<evidence type="ECO:0000256" key="4">
    <source>
        <dbReference type="ARBA" id="ARBA00023125"/>
    </source>
</evidence>
<dbReference type="EMBL" id="OU892278">
    <property type="protein sequence ID" value="CAG9764505.1"/>
    <property type="molecule type" value="Genomic_DNA"/>
</dbReference>
<evidence type="ECO:0000256" key="3">
    <source>
        <dbReference type="ARBA" id="ARBA00022833"/>
    </source>
</evidence>
<evidence type="ECO:0000313" key="8">
    <source>
        <dbReference type="EMBL" id="CAG9764505.1"/>
    </source>
</evidence>
<evidence type="ECO:0000256" key="6">
    <source>
        <dbReference type="SAM" id="MobiDB-lite"/>
    </source>
</evidence>
<evidence type="ECO:0000256" key="1">
    <source>
        <dbReference type="ARBA" id="ARBA00022723"/>
    </source>
</evidence>
<dbReference type="Pfam" id="PF05485">
    <property type="entry name" value="THAP"/>
    <property type="match status" value="1"/>
</dbReference>
<dbReference type="GO" id="GO:0043565">
    <property type="term" value="F:sequence-specific DNA binding"/>
    <property type="evidence" value="ECO:0007669"/>
    <property type="project" value="InterPro"/>
</dbReference>
<protein>
    <recommendedName>
        <fullName evidence="7">THAP-type domain-containing protein</fullName>
    </recommendedName>
</protein>
<evidence type="ECO:0000313" key="9">
    <source>
        <dbReference type="Proteomes" id="UP001152799"/>
    </source>
</evidence>
<dbReference type="PANTHER" id="PTHR46600">
    <property type="entry name" value="THAP DOMAIN-CONTAINING"/>
    <property type="match status" value="1"/>
</dbReference>
<feature type="compositionally biased region" description="Basic and acidic residues" evidence="6">
    <location>
        <begin position="157"/>
        <end position="172"/>
    </location>
</feature>
<feature type="region of interest" description="Disordered" evidence="6">
    <location>
        <begin position="92"/>
        <end position="127"/>
    </location>
</feature>
<feature type="compositionally biased region" description="Acidic residues" evidence="6">
    <location>
        <begin position="105"/>
        <end position="115"/>
    </location>
</feature>
<dbReference type="PROSITE" id="PS50950">
    <property type="entry name" value="ZF_THAP"/>
    <property type="match status" value="1"/>
</dbReference>
<name>A0A9N9MJR5_9CUCU</name>
<dbReference type="InterPro" id="IPR026516">
    <property type="entry name" value="THAP1/10"/>
</dbReference>